<dbReference type="InterPro" id="IPR029069">
    <property type="entry name" value="HotDog_dom_sf"/>
</dbReference>
<evidence type="ECO:0000313" key="5">
    <source>
        <dbReference type="Proteomes" id="UP000592820"/>
    </source>
</evidence>
<dbReference type="GO" id="GO:0047617">
    <property type="term" value="F:fatty acyl-CoA hydrolase activity"/>
    <property type="evidence" value="ECO:0007669"/>
    <property type="project" value="InterPro"/>
</dbReference>
<dbReference type="EMBL" id="JACHDE010000015">
    <property type="protein sequence ID" value="MBB5403797.1"/>
    <property type="molecule type" value="Genomic_DNA"/>
</dbReference>
<evidence type="ECO:0000259" key="3">
    <source>
        <dbReference type="Pfam" id="PF03061"/>
    </source>
</evidence>
<feature type="domain" description="Thioesterase" evidence="3">
    <location>
        <begin position="126"/>
        <end position="196"/>
    </location>
</feature>
<comment type="caution">
    <text evidence="4">The sequence shown here is derived from an EMBL/GenBank/DDBJ whole genome shotgun (WGS) entry which is preliminary data.</text>
</comment>
<dbReference type="InterPro" id="IPR003736">
    <property type="entry name" value="PAAI_dom"/>
</dbReference>
<comment type="similarity">
    <text evidence="1">Belongs to the thioesterase PaaI family.</text>
</comment>
<dbReference type="InterPro" id="IPR006683">
    <property type="entry name" value="Thioestr_dom"/>
</dbReference>
<dbReference type="RefSeq" id="WP_260332374.1">
    <property type="nucleotide sequence ID" value="NZ_JACHDE010000015.1"/>
</dbReference>
<evidence type="ECO:0000256" key="2">
    <source>
        <dbReference type="ARBA" id="ARBA00022801"/>
    </source>
</evidence>
<dbReference type="Gene3D" id="3.10.129.10">
    <property type="entry name" value="Hotdog Thioesterase"/>
    <property type="match status" value="1"/>
</dbReference>
<keyword evidence="2" id="KW-0378">Hydrolase</keyword>
<evidence type="ECO:0000256" key="1">
    <source>
        <dbReference type="ARBA" id="ARBA00008324"/>
    </source>
</evidence>
<organism evidence="4 5">
    <name type="scientific">Paraburkholderia youngii</name>
    <dbReference type="NCBI Taxonomy" id="2782701"/>
    <lineage>
        <taxon>Bacteria</taxon>
        <taxon>Pseudomonadati</taxon>
        <taxon>Pseudomonadota</taxon>
        <taxon>Betaproteobacteria</taxon>
        <taxon>Burkholderiales</taxon>
        <taxon>Burkholderiaceae</taxon>
        <taxon>Paraburkholderia</taxon>
    </lineage>
</organism>
<evidence type="ECO:0000313" key="4">
    <source>
        <dbReference type="EMBL" id="MBB5403797.1"/>
    </source>
</evidence>
<dbReference type="Proteomes" id="UP000592820">
    <property type="component" value="Unassembled WGS sequence"/>
</dbReference>
<gene>
    <name evidence="4" type="ORF">HDG41_005887</name>
</gene>
<dbReference type="AlphaFoldDB" id="A0A7W8LB48"/>
<accession>A0A7W8LB48</accession>
<dbReference type="CDD" id="cd03443">
    <property type="entry name" value="PaaI_thioesterase"/>
    <property type="match status" value="1"/>
</dbReference>
<proteinExistence type="inferred from homology"/>
<protein>
    <submittedName>
        <fullName evidence="4">Uncharacterized protein (TIGR00369 family)</fullName>
    </submittedName>
</protein>
<dbReference type="SUPFAM" id="SSF54637">
    <property type="entry name" value="Thioesterase/thiol ester dehydrase-isomerase"/>
    <property type="match status" value="1"/>
</dbReference>
<dbReference type="Pfam" id="PF03061">
    <property type="entry name" value="4HBT"/>
    <property type="match status" value="1"/>
</dbReference>
<reference evidence="4 5" key="1">
    <citation type="submission" date="2020-08" db="EMBL/GenBank/DDBJ databases">
        <title>Genomic Encyclopedia of Type Strains, Phase IV (KMG-V): Genome sequencing to study the core and pangenomes of soil and plant-associated prokaryotes.</title>
        <authorList>
            <person name="Whitman W."/>
        </authorList>
    </citation>
    <scope>NUCLEOTIDE SEQUENCE [LARGE SCALE GENOMIC DNA]</scope>
    <source>
        <strain evidence="4 5">JPY162</strain>
    </source>
</reference>
<dbReference type="NCBIfam" id="TIGR00369">
    <property type="entry name" value="unchar_dom_1"/>
    <property type="match status" value="1"/>
</dbReference>
<sequence length="216" mass="23818">MGDMTIRLASVTPRTVRGVKSDPISMVVHIIDFRADNDTLSLIEEERKSAAVLHPASKRRIALEQTDALAVFCGQADDEGPIPEGFALMPAFEPFHQMFGPTYFRKTERGHVIGMYVREAHRNLGQMMHGGAVCMLADTAITWASKHSREPAVKVLTTSLTVNFMGNAEPGDWVEAHVDVLRSGRRVIFSDCQIWANAKCIAQASGQFQVMGAFDN</sequence>
<dbReference type="InterPro" id="IPR039298">
    <property type="entry name" value="ACOT13"/>
</dbReference>
<dbReference type="PANTHER" id="PTHR21660">
    <property type="entry name" value="THIOESTERASE SUPERFAMILY MEMBER-RELATED"/>
    <property type="match status" value="1"/>
</dbReference>
<dbReference type="PANTHER" id="PTHR21660:SF1">
    <property type="entry name" value="ACYL-COENZYME A THIOESTERASE 13"/>
    <property type="match status" value="1"/>
</dbReference>
<name>A0A7W8LB48_9BURK</name>